<feature type="region of interest" description="Disordered" evidence="1">
    <location>
        <begin position="98"/>
        <end position="173"/>
    </location>
</feature>
<accession>A0A5C4QGA6</accession>
<feature type="compositionally biased region" description="Polar residues" evidence="1">
    <location>
        <begin position="308"/>
        <end position="318"/>
    </location>
</feature>
<keyword evidence="3" id="KW-1185">Reference proteome</keyword>
<feature type="compositionally biased region" description="Low complexity" evidence="1">
    <location>
        <begin position="132"/>
        <end position="151"/>
    </location>
</feature>
<dbReference type="RefSeq" id="WP_139587444.1">
    <property type="nucleotide sequence ID" value="NZ_VDFY01000253.1"/>
</dbReference>
<protein>
    <submittedName>
        <fullName evidence="2">Uncharacterized protein</fullName>
    </submittedName>
</protein>
<dbReference type="AlphaFoldDB" id="A0A5C4QGA6"/>
<dbReference type="OrthoDB" id="8194459at2"/>
<dbReference type="Proteomes" id="UP000306145">
    <property type="component" value="Unassembled WGS sequence"/>
</dbReference>
<name>A0A5C4QGA6_9ACTN</name>
<dbReference type="EMBL" id="VDFY01000253">
    <property type="protein sequence ID" value="TNH22901.1"/>
    <property type="molecule type" value="Genomic_DNA"/>
</dbReference>
<evidence type="ECO:0000313" key="3">
    <source>
        <dbReference type="Proteomes" id="UP000306145"/>
    </source>
</evidence>
<organism evidence="2 3">
    <name type="scientific">Micromonospora orduensis</name>
    <dbReference type="NCBI Taxonomy" id="1420891"/>
    <lineage>
        <taxon>Bacteria</taxon>
        <taxon>Bacillati</taxon>
        <taxon>Actinomycetota</taxon>
        <taxon>Actinomycetes</taxon>
        <taxon>Micromonosporales</taxon>
        <taxon>Micromonosporaceae</taxon>
        <taxon>Micromonospora</taxon>
    </lineage>
</organism>
<comment type="caution">
    <text evidence="2">The sequence shown here is derived from an EMBL/GenBank/DDBJ whole genome shotgun (WGS) entry which is preliminary data.</text>
</comment>
<reference evidence="2 3" key="1">
    <citation type="submission" date="2019-06" db="EMBL/GenBank/DDBJ databases">
        <title>Micromonospora ordensis sp. nov., isolated from deep marine sediment.</title>
        <authorList>
            <person name="Veyisoglu A."/>
            <person name="Carro L."/>
            <person name="Klenk H.-P."/>
            <person name="Sahin N."/>
        </authorList>
    </citation>
    <scope>NUCLEOTIDE SEQUENCE [LARGE SCALE GENOMIC DNA]</scope>
    <source>
        <strain evidence="2 3">S2509</strain>
    </source>
</reference>
<gene>
    <name evidence="2" type="ORF">FHG89_28210</name>
</gene>
<evidence type="ECO:0000256" key="1">
    <source>
        <dbReference type="SAM" id="MobiDB-lite"/>
    </source>
</evidence>
<proteinExistence type="predicted"/>
<feature type="compositionally biased region" description="Polar residues" evidence="1">
    <location>
        <begin position="156"/>
        <end position="171"/>
    </location>
</feature>
<feature type="region of interest" description="Disordered" evidence="1">
    <location>
        <begin position="303"/>
        <end position="324"/>
    </location>
</feature>
<feature type="compositionally biased region" description="Basic and acidic residues" evidence="1">
    <location>
        <begin position="105"/>
        <end position="115"/>
    </location>
</feature>
<sequence length="553" mass="61555">MSTPLTSDMQGSGDDPLATLRHQLGRLHLRAGKPSSREISRRTMRTISHTTVIAVLRCESIPKWGPLELVVEALKGDVEQFLGLWTAVEDARSVISATGWPGETGKVEHVTKPAEVDVEEEEPRQRLPATRPSDTLSAPSPTPSAETSPPTKEQDSAWSRQSTGNGSSSKNDLAAENAELRRQIVDLRTQMRAANDTSTDKTYRDIPLGHANRMRLVEQFFSSRYPVTPEGAWRNIYRLLLWIDPSSGLASCYESDKCQPGRPWYAKSLAFHMWLARELGVPPRDLGSEIDVLFSWTMPYAMSKQDPSRTTSGPQGRSNRFEAAPFPGEDTRLIDFVSRELEPWLRSSLPEGHLRVLTASIRLRINYERKRSVLLGEGFQDVMGAILQGIPKIRQSYDVRIRSLPHDLPGFLPEKRPRGERVVDLALVGKPNDNPTIVACAWSLRADRDIRFLDDLTALSSLQAGGQPLNYVLLTNEFDPSRLAAVCERTFEGRPLFHAVIHINPAALLAAYGHPSQPRGSTARAKAYITDGRIRSLEAWLNELSVSTRASST</sequence>
<evidence type="ECO:0000313" key="2">
    <source>
        <dbReference type="EMBL" id="TNH22901.1"/>
    </source>
</evidence>